<feature type="domain" description="DEAD-box helicase OB fold" evidence="2">
    <location>
        <begin position="58"/>
        <end position="144"/>
    </location>
</feature>
<name>A0A9D4KDW2_DREPO</name>
<comment type="caution">
    <text evidence="3">The sequence shown here is derived from an EMBL/GenBank/DDBJ whole genome shotgun (WGS) entry which is preliminary data.</text>
</comment>
<protein>
    <recommendedName>
        <fullName evidence="2">DEAD-box helicase OB fold domain-containing protein</fullName>
    </recommendedName>
</protein>
<reference evidence="3" key="1">
    <citation type="journal article" date="2019" name="bioRxiv">
        <title>The Genome of the Zebra Mussel, Dreissena polymorpha: A Resource for Invasive Species Research.</title>
        <authorList>
            <person name="McCartney M.A."/>
            <person name="Auch B."/>
            <person name="Kono T."/>
            <person name="Mallez S."/>
            <person name="Zhang Y."/>
            <person name="Obille A."/>
            <person name="Becker A."/>
            <person name="Abrahante J.E."/>
            <person name="Garbe J."/>
            <person name="Badalamenti J.P."/>
            <person name="Herman A."/>
            <person name="Mangelson H."/>
            <person name="Liachko I."/>
            <person name="Sullivan S."/>
            <person name="Sone E.D."/>
            <person name="Koren S."/>
            <person name="Silverstein K.A.T."/>
            <person name="Beckman K.B."/>
            <person name="Gohl D.M."/>
        </authorList>
    </citation>
    <scope>NUCLEOTIDE SEQUENCE</scope>
    <source>
        <strain evidence="3">Duluth1</strain>
        <tissue evidence="3">Whole animal</tissue>
    </source>
</reference>
<evidence type="ECO:0000256" key="1">
    <source>
        <dbReference type="SAM" id="MobiDB-lite"/>
    </source>
</evidence>
<feature type="region of interest" description="Disordered" evidence="1">
    <location>
        <begin position="159"/>
        <end position="180"/>
    </location>
</feature>
<evidence type="ECO:0000313" key="3">
    <source>
        <dbReference type="EMBL" id="KAH3837738.1"/>
    </source>
</evidence>
<accession>A0A9D4KDW2</accession>
<dbReference type="Proteomes" id="UP000828390">
    <property type="component" value="Unassembled WGS sequence"/>
</dbReference>
<dbReference type="EMBL" id="JAIWYP010000004">
    <property type="protein sequence ID" value="KAH3837738.1"/>
    <property type="molecule type" value="Genomic_DNA"/>
</dbReference>
<dbReference type="AlphaFoldDB" id="A0A9D4KDW2"/>
<evidence type="ECO:0000313" key="4">
    <source>
        <dbReference type="Proteomes" id="UP000828390"/>
    </source>
</evidence>
<gene>
    <name evidence="3" type="ORF">DPMN_111139</name>
</gene>
<reference evidence="3" key="2">
    <citation type="submission" date="2020-11" db="EMBL/GenBank/DDBJ databases">
        <authorList>
            <person name="McCartney M.A."/>
            <person name="Auch B."/>
            <person name="Kono T."/>
            <person name="Mallez S."/>
            <person name="Becker A."/>
            <person name="Gohl D.M."/>
            <person name="Silverstein K.A.T."/>
            <person name="Koren S."/>
            <person name="Bechman K.B."/>
            <person name="Herman A."/>
            <person name="Abrahante J.E."/>
            <person name="Garbe J."/>
        </authorList>
    </citation>
    <scope>NUCLEOTIDE SEQUENCE</scope>
    <source>
        <strain evidence="3">Duluth1</strain>
        <tissue evidence="3">Whole animal</tissue>
    </source>
</reference>
<keyword evidence="4" id="KW-1185">Reference proteome</keyword>
<organism evidence="3 4">
    <name type="scientific">Dreissena polymorpha</name>
    <name type="common">Zebra mussel</name>
    <name type="synonym">Mytilus polymorpha</name>
    <dbReference type="NCBI Taxonomy" id="45954"/>
    <lineage>
        <taxon>Eukaryota</taxon>
        <taxon>Metazoa</taxon>
        <taxon>Spiralia</taxon>
        <taxon>Lophotrochozoa</taxon>
        <taxon>Mollusca</taxon>
        <taxon>Bivalvia</taxon>
        <taxon>Autobranchia</taxon>
        <taxon>Heteroconchia</taxon>
        <taxon>Euheterodonta</taxon>
        <taxon>Imparidentia</taxon>
        <taxon>Neoheterodontei</taxon>
        <taxon>Myida</taxon>
        <taxon>Dreissenoidea</taxon>
        <taxon>Dreissenidae</taxon>
        <taxon>Dreissena</taxon>
    </lineage>
</organism>
<evidence type="ECO:0000259" key="2">
    <source>
        <dbReference type="Pfam" id="PF07717"/>
    </source>
</evidence>
<dbReference type="InterPro" id="IPR011709">
    <property type="entry name" value="DEAD-box_helicase_OB_fold"/>
</dbReference>
<dbReference type="Pfam" id="PF07717">
    <property type="entry name" value="OB_NTP_bind"/>
    <property type="match status" value="1"/>
</dbReference>
<sequence length="214" mass="23224">MEMIVTSESGMTVFTTVLVTVSTRAQLLGQLRASGFVRARGGGDIRDLNTNSENWAVVKAALCAGAYPNIVRWDQQAKKLIGQSSGKIGVHKSSVLPTEPRSLPSDWLLYEEMTQAGQGSSYTSLACIRCCTLVSPITVALFAGPAKLPADAVKDNLSDLEGCGPGESSDSENEDPDDNKTYLLQLSDWLAFRVDPENLKWQGPPPNPWHQETR</sequence>
<proteinExistence type="predicted"/>